<keyword evidence="4" id="KW-0393">Immunoglobulin domain</keyword>
<dbReference type="SMART" id="SM00408">
    <property type="entry name" value="IGc2"/>
    <property type="match status" value="2"/>
</dbReference>
<evidence type="ECO:0000259" key="5">
    <source>
        <dbReference type="PROSITE" id="PS50835"/>
    </source>
</evidence>
<keyword evidence="2" id="KW-0677">Repeat</keyword>
<feature type="domain" description="Ig-like" evidence="5">
    <location>
        <begin position="1"/>
        <end position="61"/>
    </location>
</feature>
<dbReference type="PROSITE" id="PS50835">
    <property type="entry name" value="IG_LIKE"/>
    <property type="match status" value="2"/>
</dbReference>
<dbReference type="EMBL" id="GEBQ01016171">
    <property type="protein sequence ID" value="JAT23806.1"/>
    <property type="molecule type" value="Transcribed_RNA"/>
</dbReference>
<sequence length="169" mass="18241">WMLDGGPLLPRGGYILGSHLDPGDDVISHLNISAVRVQHGGVYTCLARNGLGSASHSAALNIYGPPTPRAPLNITAVSGGSIYLRCPVSGFPISSTTWQRDGENLPANYRHRVFANGTLLIRNVDGNTDKGQVHCTVRNQQNQAANGRIYVEVMKPPEIAPFTFPENLR</sequence>
<evidence type="ECO:0000256" key="1">
    <source>
        <dbReference type="ARBA" id="ARBA00022729"/>
    </source>
</evidence>
<name>A0A1B6LJD6_9HEMI</name>
<proteinExistence type="predicted"/>
<evidence type="ECO:0000256" key="3">
    <source>
        <dbReference type="ARBA" id="ARBA00023157"/>
    </source>
</evidence>
<dbReference type="GO" id="GO:0043005">
    <property type="term" value="C:neuron projection"/>
    <property type="evidence" value="ECO:0007669"/>
    <property type="project" value="TreeGrafter"/>
</dbReference>
<dbReference type="SUPFAM" id="SSF48726">
    <property type="entry name" value="Immunoglobulin"/>
    <property type="match status" value="2"/>
</dbReference>
<evidence type="ECO:0000313" key="6">
    <source>
        <dbReference type="EMBL" id="JAT23806.1"/>
    </source>
</evidence>
<dbReference type="InterPro" id="IPR003598">
    <property type="entry name" value="Ig_sub2"/>
</dbReference>
<feature type="non-terminal residue" evidence="6">
    <location>
        <position position="169"/>
    </location>
</feature>
<evidence type="ECO:0000256" key="4">
    <source>
        <dbReference type="ARBA" id="ARBA00023319"/>
    </source>
</evidence>
<feature type="domain" description="Ig-like" evidence="5">
    <location>
        <begin position="65"/>
        <end position="146"/>
    </location>
</feature>
<protein>
    <recommendedName>
        <fullName evidence="5">Ig-like domain-containing protein</fullName>
    </recommendedName>
</protein>
<accession>A0A1B6LJD6</accession>
<keyword evidence="3" id="KW-1015">Disulfide bond</keyword>
<dbReference type="InterPro" id="IPR007110">
    <property type="entry name" value="Ig-like_dom"/>
</dbReference>
<dbReference type="Gene3D" id="2.60.40.10">
    <property type="entry name" value="Immunoglobulins"/>
    <property type="match status" value="2"/>
</dbReference>
<dbReference type="SMART" id="SM00409">
    <property type="entry name" value="IG"/>
    <property type="match status" value="2"/>
</dbReference>
<dbReference type="AlphaFoldDB" id="A0A1B6LJD6"/>
<keyword evidence="1" id="KW-0732">Signal</keyword>
<gene>
    <name evidence="6" type="ORF">g.1423</name>
</gene>
<dbReference type="Pfam" id="PF07679">
    <property type="entry name" value="I-set"/>
    <property type="match status" value="1"/>
</dbReference>
<dbReference type="InterPro" id="IPR051170">
    <property type="entry name" value="Neural/epithelial_adhesion"/>
</dbReference>
<dbReference type="InterPro" id="IPR036179">
    <property type="entry name" value="Ig-like_dom_sf"/>
</dbReference>
<dbReference type="PANTHER" id="PTHR12231:SF253">
    <property type="entry name" value="DPR-INTERACTING PROTEIN ETA, ISOFORM B-RELATED"/>
    <property type="match status" value="1"/>
</dbReference>
<dbReference type="InterPro" id="IPR013783">
    <property type="entry name" value="Ig-like_fold"/>
</dbReference>
<reference evidence="6" key="1">
    <citation type="submission" date="2015-11" db="EMBL/GenBank/DDBJ databases">
        <title>De novo transcriptome assembly of four potential Pierce s Disease insect vectors from Arizona vineyards.</title>
        <authorList>
            <person name="Tassone E.E."/>
        </authorList>
    </citation>
    <scope>NUCLEOTIDE SEQUENCE</scope>
</reference>
<dbReference type="InterPro" id="IPR003599">
    <property type="entry name" value="Ig_sub"/>
</dbReference>
<evidence type="ECO:0000256" key="2">
    <source>
        <dbReference type="ARBA" id="ARBA00022737"/>
    </source>
</evidence>
<dbReference type="InterPro" id="IPR013098">
    <property type="entry name" value="Ig_I-set"/>
</dbReference>
<organism evidence="6">
    <name type="scientific">Graphocephala atropunctata</name>
    <dbReference type="NCBI Taxonomy" id="36148"/>
    <lineage>
        <taxon>Eukaryota</taxon>
        <taxon>Metazoa</taxon>
        <taxon>Ecdysozoa</taxon>
        <taxon>Arthropoda</taxon>
        <taxon>Hexapoda</taxon>
        <taxon>Insecta</taxon>
        <taxon>Pterygota</taxon>
        <taxon>Neoptera</taxon>
        <taxon>Paraneoptera</taxon>
        <taxon>Hemiptera</taxon>
        <taxon>Auchenorrhyncha</taxon>
        <taxon>Membracoidea</taxon>
        <taxon>Cicadellidae</taxon>
        <taxon>Cicadellinae</taxon>
        <taxon>Cicadellini</taxon>
        <taxon>Graphocephala</taxon>
    </lineage>
</organism>
<dbReference type="PANTHER" id="PTHR12231">
    <property type="entry name" value="CTX-RELATED TYPE I TRANSMEMBRANE PROTEIN"/>
    <property type="match status" value="1"/>
</dbReference>
<feature type="non-terminal residue" evidence="6">
    <location>
        <position position="1"/>
    </location>
</feature>